<sequence>MRQGNTKAKGQKRAQDEESARIHLFMAAVDEKIHSPQFVEEIHAKFIAARNTTGGCNESESLSTHRSLCIRKLHKYIDYFLSAGPFTESEHALFTRTVELMNGYYHEMINSRRSDIVYPARNTPVYSLFFNRGMKIKNILLTRRQK</sequence>
<proteinExistence type="predicted"/>
<dbReference type="Proteomes" id="UP000192639">
    <property type="component" value="Unassembled WGS sequence"/>
</dbReference>
<name>A0A1Y1S749_9MICR</name>
<dbReference type="EMBL" id="LWDP01000027">
    <property type="protein sequence ID" value="ORD94251.1"/>
    <property type="molecule type" value="Genomic_DNA"/>
</dbReference>
<organism evidence="1 2">
    <name type="scientific">Enterospora canceri</name>
    <dbReference type="NCBI Taxonomy" id="1081671"/>
    <lineage>
        <taxon>Eukaryota</taxon>
        <taxon>Fungi</taxon>
        <taxon>Fungi incertae sedis</taxon>
        <taxon>Microsporidia</taxon>
        <taxon>Enterocytozoonidae</taxon>
        <taxon>Enterospora</taxon>
    </lineage>
</organism>
<gene>
    <name evidence="1" type="ORF">ECANGB1_971</name>
</gene>
<dbReference type="VEuPathDB" id="MicrosporidiaDB:ECANGB1_971"/>
<accession>A0A1Y1S749</accession>
<protein>
    <submittedName>
        <fullName evidence="1">Uncharacterized protein</fullName>
    </submittedName>
</protein>
<evidence type="ECO:0000313" key="2">
    <source>
        <dbReference type="Proteomes" id="UP000192639"/>
    </source>
</evidence>
<keyword evidence="2" id="KW-1185">Reference proteome</keyword>
<dbReference type="AlphaFoldDB" id="A0A1Y1S749"/>
<comment type="caution">
    <text evidence="1">The sequence shown here is derived from an EMBL/GenBank/DDBJ whole genome shotgun (WGS) entry which is preliminary data.</text>
</comment>
<reference evidence="1 2" key="1">
    <citation type="journal article" date="2017" name="Environ. Microbiol.">
        <title>Decay of the glycolytic pathway and adaptation to intranuclear parasitism within Enterocytozoonidae microsporidia.</title>
        <authorList>
            <person name="Wiredu Boakye D."/>
            <person name="Jaroenlak P."/>
            <person name="Prachumwat A."/>
            <person name="Williams T.A."/>
            <person name="Bateman K.S."/>
            <person name="Itsathitphaisarn O."/>
            <person name="Sritunyalucksana K."/>
            <person name="Paszkiewicz K.H."/>
            <person name="Moore K.A."/>
            <person name="Stentiford G.D."/>
            <person name="Williams B.A."/>
        </authorList>
    </citation>
    <scope>NUCLEOTIDE SEQUENCE [LARGE SCALE GENOMIC DNA]</scope>
    <source>
        <strain evidence="1 2">GB1</strain>
    </source>
</reference>
<dbReference type="OrthoDB" id="2194839at2759"/>
<evidence type="ECO:0000313" key="1">
    <source>
        <dbReference type="EMBL" id="ORD94251.1"/>
    </source>
</evidence>